<proteinExistence type="predicted"/>
<protein>
    <submittedName>
        <fullName evidence="1">Uncharacterized protein</fullName>
    </submittedName>
</protein>
<organism evidence="1">
    <name type="scientific">marine metagenome</name>
    <dbReference type="NCBI Taxonomy" id="408172"/>
    <lineage>
        <taxon>unclassified sequences</taxon>
        <taxon>metagenomes</taxon>
        <taxon>ecological metagenomes</taxon>
    </lineage>
</organism>
<gene>
    <name evidence="1" type="ORF">METZ01_LOCUS101693</name>
</gene>
<sequence>MGLVLVLMIFTSITLLGLWEKKRSRKRFQEAVRKLKELEAVTLTKTVKQ</sequence>
<accession>A0A381W8G2</accession>
<reference evidence="1" key="1">
    <citation type="submission" date="2018-05" db="EMBL/GenBank/DDBJ databases">
        <authorList>
            <person name="Lanie J.A."/>
            <person name="Ng W.-L."/>
            <person name="Kazmierczak K.M."/>
            <person name="Andrzejewski T.M."/>
            <person name="Davidsen T.M."/>
            <person name="Wayne K.J."/>
            <person name="Tettelin H."/>
            <person name="Glass J.I."/>
            <person name="Rusch D."/>
            <person name="Podicherti R."/>
            <person name="Tsui H.-C.T."/>
            <person name="Winkler M.E."/>
        </authorList>
    </citation>
    <scope>NUCLEOTIDE SEQUENCE</scope>
</reference>
<dbReference type="EMBL" id="UINC01011031">
    <property type="protein sequence ID" value="SVA48839.1"/>
    <property type="molecule type" value="Genomic_DNA"/>
</dbReference>
<dbReference type="AlphaFoldDB" id="A0A381W8G2"/>
<name>A0A381W8G2_9ZZZZ</name>
<evidence type="ECO:0000313" key="1">
    <source>
        <dbReference type="EMBL" id="SVA48839.1"/>
    </source>
</evidence>